<gene>
    <name evidence="2" type="ORF">CC86DRAFT_408811</name>
</gene>
<accession>A0A6A6ZT54</accession>
<organism evidence="2 3">
    <name type="scientific">Ophiobolus disseminans</name>
    <dbReference type="NCBI Taxonomy" id="1469910"/>
    <lineage>
        <taxon>Eukaryota</taxon>
        <taxon>Fungi</taxon>
        <taxon>Dikarya</taxon>
        <taxon>Ascomycota</taxon>
        <taxon>Pezizomycotina</taxon>
        <taxon>Dothideomycetes</taxon>
        <taxon>Pleosporomycetidae</taxon>
        <taxon>Pleosporales</taxon>
        <taxon>Pleosporineae</taxon>
        <taxon>Phaeosphaeriaceae</taxon>
        <taxon>Ophiobolus</taxon>
    </lineage>
</organism>
<feature type="region of interest" description="Disordered" evidence="1">
    <location>
        <begin position="109"/>
        <end position="176"/>
    </location>
</feature>
<keyword evidence="3" id="KW-1185">Reference proteome</keyword>
<evidence type="ECO:0000313" key="3">
    <source>
        <dbReference type="Proteomes" id="UP000799424"/>
    </source>
</evidence>
<dbReference type="EMBL" id="MU006231">
    <property type="protein sequence ID" value="KAF2823789.1"/>
    <property type="molecule type" value="Genomic_DNA"/>
</dbReference>
<dbReference type="Gene3D" id="2.60.120.260">
    <property type="entry name" value="Galactose-binding domain-like"/>
    <property type="match status" value="1"/>
</dbReference>
<reference evidence="2" key="1">
    <citation type="journal article" date="2020" name="Stud. Mycol.">
        <title>101 Dothideomycetes genomes: a test case for predicting lifestyles and emergence of pathogens.</title>
        <authorList>
            <person name="Haridas S."/>
            <person name="Albert R."/>
            <person name="Binder M."/>
            <person name="Bloem J."/>
            <person name="Labutti K."/>
            <person name="Salamov A."/>
            <person name="Andreopoulos B."/>
            <person name="Baker S."/>
            <person name="Barry K."/>
            <person name="Bills G."/>
            <person name="Bluhm B."/>
            <person name="Cannon C."/>
            <person name="Castanera R."/>
            <person name="Culley D."/>
            <person name="Daum C."/>
            <person name="Ezra D."/>
            <person name="Gonzalez J."/>
            <person name="Henrissat B."/>
            <person name="Kuo A."/>
            <person name="Liang C."/>
            <person name="Lipzen A."/>
            <person name="Lutzoni F."/>
            <person name="Magnuson J."/>
            <person name="Mondo S."/>
            <person name="Nolan M."/>
            <person name="Ohm R."/>
            <person name="Pangilinan J."/>
            <person name="Park H.-J."/>
            <person name="Ramirez L."/>
            <person name="Alfaro M."/>
            <person name="Sun H."/>
            <person name="Tritt A."/>
            <person name="Yoshinaga Y."/>
            <person name="Zwiers L.-H."/>
            <person name="Turgeon B."/>
            <person name="Goodwin S."/>
            <person name="Spatafora J."/>
            <person name="Crous P."/>
            <person name="Grigoriev I."/>
        </authorList>
    </citation>
    <scope>NUCLEOTIDE SEQUENCE</scope>
    <source>
        <strain evidence="2">CBS 113818</strain>
    </source>
</reference>
<evidence type="ECO:0008006" key="4">
    <source>
        <dbReference type="Google" id="ProtNLM"/>
    </source>
</evidence>
<protein>
    <recommendedName>
        <fullName evidence="4">CBM-cenC domain-containing protein</fullName>
    </recommendedName>
</protein>
<evidence type="ECO:0000313" key="2">
    <source>
        <dbReference type="EMBL" id="KAF2823789.1"/>
    </source>
</evidence>
<dbReference type="Proteomes" id="UP000799424">
    <property type="component" value="Unassembled WGS sequence"/>
</dbReference>
<dbReference type="AlphaFoldDB" id="A0A6A6ZT54"/>
<sequence>MKRGNLGTSTFKMYIDGKPCAGTSMGGASLWQQLVEQGDTDALTVSDNYHTVSIMAATAYSNTQVEFGFDDIAIFYVSGPDEGKCLGWGSSPLPSSTLILSSSPRPSSAALAASSVPSSSSTTSTPPAVSTPSPSPTSASTLSTTVVPTSFATLVSSSSPSPSPSTCSSKTNRLTNGQFTNGLSGWSDIKEDSTPNVALQGVIEGAGHKDTTHYSLTTKNGGGFGAAVVLEQYDVLIPSGSTVRCSYWTKVTRSSESSDVSFLMYIDGQVCAGNLVMGASDWKEIHADPFVLSGRDTHTIQVYASLETQAMDEVVVGIDDVGVYIVKGPDGKTCAE</sequence>
<feature type="compositionally biased region" description="Low complexity" evidence="1">
    <location>
        <begin position="109"/>
        <end position="171"/>
    </location>
</feature>
<proteinExistence type="predicted"/>
<evidence type="ECO:0000256" key="1">
    <source>
        <dbReference type="SAM" id="MobiDB-lite"/>
    </source>
</evidence>
<name>A0A6A6ZT54_9PLEO</name>